<organism evidence="2 3">
    <name type="scientific">Puccinia graminis f. sp. tritici</name>
    <dbReference type="NCBI Taxonomy" id="56615"/>
    <lineage>
        <taxon>Eukaryota</taxon>
        <taxon>Fungi</taxon>
        <taxon>Dikarya</taxon>
        <taxon>Basidiomycota</taxon>
        <taxon>Pucciniomycotina</taxon>
        <taxon>Pucciniomycetes</taxon>
        <taxon>Pucciniales</taxon>
        <taxon>Pucciniaceae</taxon>
        <taxon>Puccinia</taxon>
    </lineage>
</organism>
<name>A0A5B0M1R6_PUCGR</name>
<reference evidence="2 3" key="1">
    <citation type="submission" date="2019-05" db="EMBL/GenBank/DDBJ databases">
        <title>Emergence of the Ug99 lineage of the wheat stem rust pathogen through somatic hybridization.</title>
        <authorList>
            <person name="Li F."/>
            <person name="Upadhyaya N.M."/>
            <person name="Sperschneider J."/>
            <person name="Matny O."/>
            <person name="Nguyen-Phuc H."/>
            <person name="Mago R."/>
            <person name="Raley C."/>
            <person name="Miller M.E."/>
            <person name="Silverstein K.A.T."/>
            <person name="Henningsen E."/>
            <person name="Hirsch C.D."/>
            <person name="Visser B."/>
            <person name="Pretorius Z.A."/>
            <person name="Steffenson B.J."/>
            <person name="Schwessinger B."/>
            <person name="Dodds P.N."/>
            <person name="Figueroa M."/>
        </authorList>
    </citation>
    <scope>NUCLEOTIDE SEQUENCE [LARGE SCALE GENOMIC DNA]</scope>
    <source>
        <strain evidence="2 3">Ug99</strain>
    </source>
</reference>
<comment type="caution">
    <text evidence="2">The sequence shown here is derived from an EMBL/GenBank/DDBJ whole genome shotgun (WGS) entry which is preliminary data.</text>
</comment>
<accession>A0A5B0M1R6</accession>
<evidence type="ECO:0000313" key="2">
    <source>
        <dbReference type="EMBL" id="KAA1070133.1"/>
    </source>
</evidence>
<dbReference type="EMBL" id="VDEP01000484">
    <property type="protein sequence ID" value="KAA1070133.1"/>
    <property type="molecule type" value="Genomic_DNA"/>
</dbReference>
<evidence type="ECO:0000256" key="1">
    <source>
        <dbReference type="SAM" id="MobiDB-lite"/>
    </source>
</evidence>
<dbReference type="AlphaFoldDB" id="A0A5B0M1R6"/>
<proteinExistence type="predicted"/>
<evidence type="ECO:0000313" key="3">
    <source>
        <dbReference type="Proteomes" id="UP000325313"/>
    </source>
</evidence>
<feature type="region of interest" description="Disordered" evidence="1">
    <location>
        <begin position="1"/>
        <end position="38"/>
    </location>
</feature>
<dbReference type="Proteomes" id="UP000325313">
    <property type="component" value="Unassembled WGS sequence"/>
</dbReference>
<sequence length="108" mass="11293">MSMSWIWSNSSTTPLSLSSSLVNGGGGEEGGKDEGCGVGVSTGGWGEEFLLRLDVEGWTCLGCSAASVDILDGETRRGATTLLADPMMTRVVSDMSSNCHASLIEKRM</sequence>
<protein>
    <submittedName>
        <fullName evidence="2">Uncharacterized protein</fullName>
    </submittedName>
</protein>
<gene>
    <name evidence="2" type="ORF">PGTUg99_009539</name>
</gene>
<feature type="compositionally biased region" description="Low complexity" evidence="1">
    <location>
        <begin position="8"/>
        <end position="22"/>
    </location>
</feature>